<dbReference type="InterPro" id="IPR050364">
    <property type="entry name" value="Cytochrome_P450_fung"/>
</dbReference>
<comment type="caution">
    <text evidence="12">The sequence shown here is derived from an EMBL/GenBank/DDBJ whole genome shotgun (WGS) entry which is preliminary data.</text>
</comment>
<evidence type="ECO:0000256" key="7">
    <source>
        <dbReference type="ARBA" id="ARBA00023004"/>
    </source>
</evidence>
<evidence type="ECO:0000256" key="3">
    <source>
        <dbReference type="ARBA" id="ARBA00010617"/>
    </source>
</evidence>
<proteinExistence type="inferred from homology"/>
<dbReference type="InterPro" id="IPR001128">
    <property type="entry name" value="Cyt_P450"/>
</dbReference>
<dbReference type="InterPro" id="IPR036396">
    <property type="entry name" value="Cyt_P450_sf"/>
</dbReference>
<evidence type="ECO:0000313" key="13">
    <source>
        <dbReference type="Proteomes" id="UP001221142"/>
    </source>
</evidence>
<gene>
    <name evidence="12" type="ORF">FB45DRAFT_890515</name>
</gene>
<keyword evidence="8 10" id="KW-0503">Monooxygenase</keyword>
<feature type="binding site" description="axial binding residue" evidence="9">
    <location>
        <position position="455"/>
    </location>
    <ligand>
        <name>heme</name>
        <dbReference type="ChEBI" id="CHEBI:30413"/>
    </ligand>
    <ligandPart>
        <name>Fe</name>
        <dbReference type="ChEBI" id="CHEBI:18248"/>
    </ligandPart>
</feature>
<organism evidence="12 13">
    <name type="scientific">Roridomyces roridus</name>
    <dbReference type="NCBI Taxonomy" id="1738132"/>
    <lineage>
        <taxon>Eukaryota</taxon>
        <taxon>Fungi</taxon>
        <taxon>Dikarya</taxon>
        <taxon>Basidiomycota</taxon>
        <taxon>Agaricomycotina</taxon>
        <taxon>Agaricomycetes</taxon>
        <taxon>Agaricomycetidae</taxon>
        <taxon>Agaricales</taxon>
        <taxon>Marasmiineae</taxon>
        <taxon>Mycenaceae</taxon>
        <taxon>Roridomyces</taxon>
    </lineage>
</organism>
<evidence type="ECO:0000313" key="12">
    <source>
        <dbReference type="EMBL" id="KAJ7651429.1"/>
    </source>
</evidence>
<dbReference type="GO" id="GO:0005506">
    <property type="term" value="F:iron ion binding"/>
    <property type="evidence" value="ECO:0007669"/>
    <property type="project" value="InterPro"/>
</dbReference>
<keyword evidence="7 9" id="KW-0408">Iron</keyword>
<comment type="similarity">
    <text evidence="3 10">Belongs to the cytochrome P450 family.</text>
</comment>
<keyword evidence="5 9" id="KW-0479">Metal-binding</keyword>
<dbReference type="InterPro" id="IPR002401">
    <property type="entry name" value="Cyt_P450_E_grp-I"/>
</dbReference>
<dbReference type="AlphaFoldDB" id="A0AAD7CLA0"/>
<dbReference type="Pfam" id="PF00067">
    <property type="entry name" value="p450"/>
    <property type="match status" value="1"/>
</dbReference>
<dbReference type="CDD" id="cd11065">
    <property type="entry name" value="CYP64-like"/>
    <property type="match status" value="1"/>
</dbReference>
<comment type="pathway">
    <text evidence="2">Secondary metabolite biosynthesis.</text>
</comment>
<evidence type="ECO:0000256" key="8">
    <source>
        <dbReference type="ARBA" id="ARBA00023033"/>
    </source>
</evidence>
<feature type="transmembrane region" description="Helical" evidence="11">
    <location>
        <begin position="12"/>
        <end position="29"/>
    </location>
</feature>
<evidence type="ECO:0000256" key="4">
    <source>
        <dbReference type="ARBA" id="ARBA00022617"/>
    </source>
</evidence>
<accession>A0AAD7CLA0</accession>
<comment type="cofactor">
    <cofactor evidence="1 9">
        <name>heme</name>
        <dbReference type="ChEBI" id="CHEBI:30413"/>
    </cofactor>
</comment>
<dbReference type="InterPro" id="IPR017972">
    <property type="entry name" value="Cyt_P450_CS"/>
</dbReference>
<dbReference type="PRINTS" id="PR00385">
    <property type="entry name" value="P450"/>
</dbReference>
<evidence type="ECO:0000256" key="6">
    <source>
        <dbReference type="ARBA" id="ARBA00023002"/>
    </source>
</evidence>
<evidence type="ECO:0000256" key="5">
    <source>
        <dbReference type="ARBA" id="ARBA00022723"/>
    </source>
</evidence>
<keyword evidence="13" id="KW-1185">Reference proteome</keyword>
<dbReference type="PANTHER" id="PTHR46300:SF7">
    <property type="entry name" value="P450, PUTATIVE (EUROFUNG)-RELATED"/>
    <property type="match status" value="1"/>
</dbReference>
<evidence type="ECO:0000256" key="10">
    <source>
        <dbReference type="RuleBase" id="RU000461"/>
    </source>
</evidence>
<dbReference type="PROSITE" id="PS00086">
    <property type="entry name" value="CYTOCHROME_P450"/>
    <property type="match status" value="1"/>
</dbReference>
<keyword evidence="11" id="KW-0472">Membrane</keyword>
<keyword evidence="4 9" id="KW-0349">Heme</keyword>
<evidence type="ECO:0000256" key="11">
    <source>
        <dbReference type="SAM" id="Phobius"/>
    </source>
</evidence>
<keyword evidence="11" id="KW-0812">Transmembrane</keyword>
<dbReference type="Proteomes" id="UP001221142">
    <property type="component" value="Unassembled WGS sequence"/>
</dbReference>
<name>A0AAD7CLA0_9AGAR</name>
<reference evidence="12" key="1">
    <citation type="submission" date="2023-03" db="EMBL/GenBank/DDBJ databases">
        <title>Massive genome expansion in bonnet fungi (Mycena s.s.) driven by repeated elements and novel gene families across ecological guilds.</title>
        <authorList>
            <consortium name="Lawrence Berkeley National Laboratory"/>
            <person name="Harder C.B."/>
            <person name="Miyauchi S."/>
            <person name="Viragh M."/>
            <person name="Kuo A."/>
            <person name="Thoen E."/>
            <person name="Andreopoulos B."/>
            <person name="Lu D."/>
            <person name="Skrede I."/>
            <person name="Drula E."/>
            <person name="Henrissat B."/>
            <person name="Morin E."/>
            <person name="Kohler A."/>
            <person name="Barry K."/>
            <person name="LaButti K."/>
            <person name="Morin E."/>
            <person name="Salamov A."/>
            <person name="Lipzen A."/>
            <person name="Mereny Z."/>
            <person name="Hegedus B."/>
            <person name="Baldrian P."/>
            <person name="Stursova M."/>
            <person name="Weitz H."/>
            <person name="Taylor A."/>
            <person name="Grigoriev I.V."/>
            <person name="Nagy L.G."/>
            <person name="Martin F."/>
            <person name="Kauserud H."/>
        </authorList>
    </citation>
    <scope>NUCLEOTIDE SEQUENCE</scope>
    <source>
        <strain evidence="12">9284</strain>
    </source>
</reference>
<dbReference type="SUPFAM" id="SSF48264">
    <property type="entry name" value="Cytochrome P450"/>
    <property type="match status" value="1"/>
</dbReference>
<evidence type="ECO:0000256" key="9">
    <source>
        <dbReference type="PIRSR" id="PIRSR602401-1"/>
    </source>
</evidence>
<protein>
    <submittedName>
        <fullName evidence="12">Cytochrome P450</fullName>
    </submittedName>
</protein>
<dbReference type="GO" id="GO:0020037">
    <property type="term" value="F:heme binding"/>
    <property type="evidence" value="ECO:0007669"/>
    <property type="project" value="InterPro"/>
</dbReference>
<sequence>MMPVDPSTASSLFTWSLATTLAVIILYRISTRRDRSRLPLPPGPKKLPVIGNLFDIPSDRPWETYAKWSSEFDSDIIHLDAGGTSIIILNSMEAVKDLFEKRGTIYSDRPRAVMLNELMGWGEMSFAMMNHGARWRSHRKMFHETFEIGAAKQFHSQVRASAHGLLRRILSASRDILVDIRYTAGALILKITYGIDVLPRDDPYIKTAEEAMHAFGIAFVPGTFLVDSIPVLRYIPSWFPGADFQRKAKHWRKVNQDLAERPFTEAKRKIAAGTVSPSFISLNLSPDQDGGNSKAREAPESELKNIAVTAYAAGADTTVAILGTFILAMLKYPEAQKKAQAEIDSVVGFGNLPHFEDKEALPYTGALVRELLRWKPVTPIALPHSLTNNADDEYKGHRIPAGSIVLANIWSLMHDPEMYEDPRSFKPERFFCDGKLNTEMRDPELVSFGIGRRTCAARNLALSFLWMTVASILATMDIKKAVDAEGREIEPTYEYSSFLVPLPHPFECSITPRSKHLEQVVNATAPSSSVG</sequence>
<keyword evidence="6 10" id="KW-0560">Oxidoreductase</keyword>
<dbReference type="GO" id="GO:0004497">
    <property type="term" value="F:monooxygenase activity"/>
    <property type="evidence" value="ECO:0007669"/>
    <property type="project" value="UniProtKB-KW"/>
</dbReference>
<evidence type="ECO:0000256" key="2">
    <source>
        <dbReference type="ARBA" id="ARBA00005179"/>
    </source>
</evidence>
<dbReference type="PANTHER" id="PTHR46300">
    <property type="entry name" value="P450, PUTATIVE (EUROFUNG)-RELATED-RELATED"/>
    <property type="match status" value="1"/>
</dbReference>
<dbReference type="GO" id="GO:0016705">
    <property type="term" value="F:oxidoreductase activity, acting on paired donors, with incorporation or reduction of molecular oxygen"/>
    <property type="evidence" value="ECO:0007669"/>
    <property type="project" value="InterPro"/>
</dbReference>
<dbReference type="Gene3D" id="1.10.630.10">
    <property type="entry name" value="Cytochrome P450"/>
    <property type="match status" value="1"/>
</dbReference>
<keyword evidence="11" id="KW-1133">Transmembrane helix</keyword>
<dbReference type="PRINTS" id="PR00463">
    <property type="entry name" value="EP450I"/>
</dbReference>
<evidence type="ECO:0000256" key="1">
    <source>
        <dbReference type="ARBA" id="ARBA00001971"/>
    </source>
</evidence>
<dbReference type="EMBL" id="JARKIF010000001">
    <property type="protein sequence ID" value="KAJ7651429.1"/>
    <property type="molecule type" value="Genomic_DNA"/>
</dbReference>